<dbReference type="Pfam" id="PF13837">
    <property type="entry name" value="Myb_DNA-bind_4"/>
    <property type="match status" value="1"/>
</dbReference>
<feature type="domain" description="Myb/SANT-like DNA-binding" evidence="2">
    <location>
        <begin position="19"/>
        <end position="112"/>
    </location>
</feature>
<dbReference type="EMBL" id="KT253115">
    <property type="protein sequence ID" value="ALF46660.1"/>
    <property type="molecule type" value="mRNA"/>
</dbReference>
<dbReference type="PANTHER" id="PTHR31307">
    <property type="entry name" value="TRIHELIX TRANSCRIPTION FACTOR ASIL2"/>
    <property type="match status" value="1"/>
</dbReference>
<dbReference type="FunFam" id="1.10.10.60:FF:000152">
    <property type="entry name" value="Trihelix transcription factor ASIL2"/>
    <property type="match status" value="1"/>
</dbReference>
<sequence>MDIVSLSQPTPLTRRIPPPCWTNDETVALIEAYRDKWYSLRRGNLRAPHWQEVADCVSVKCGSDLPKTSIQCRHKMEKLRKRYRNEVQRIGDVPKSVRYKSTSWVHFKLMDFMELGLDPSDFDDDVDVDVEGGNEEHLLMMYPKGIVKPVQRKYYNAVGAGNVIANGNGNGNGVRIRIPSNTVSNPVQVPTLLGIPYYGNGSRNGPGDDYPPSVNRNYGSRKRKEVEEEDVGKSNGNVLDEMVAAINKLGDGLMKMEQMKMDMAREFQSMKMKMDMQRTQMIIESQQKLVDSFLS</sequence>
<dbReference type="Gene3D" id="1.10.10.60">
    <property type="entry name" value="Homeodomain-like"/>
    <property type="match status" value="1"/>
</dbReference>
<dbReference type="AlphaFoldDB" id="A0A141FQK3"/>
<protein>
    <submittedName>
        <fullName evidence="3">Trihelix protein</fullName>
    </submittedName>
</protein>
<feature type="non-terminal residue" evidence="3">
    <location>
        <position position="295"/>
    </location>
</feature>
<organism evidence="3">
    <name type="scientific">Chrysanthemum morifolium</name>
    <name type="common">Florist's daisy</name>
    <name type="synonym">Dendranthema grandiflorum</name>
    <dbReference type="NCBI Taxonomy" id="41568"/>
    <lineage>
        <taxon>Eukaryota</taxon>
        <taxon>Viridiplantae</taxon>
        <taxon>Streptophyta</taxon>
        <taxon>Embryophyta</taxon>
        <taxon>Tracheophyta</taxon>
        <taxon>Spermatophyta</taxon>
        <taxon>Magnoliopsida</taxon>
        <taxon>eudicotyledons</taxon>
        <taxon>Gunneridae</taxon>
        <taxon>Pentapetalae</taxon>
        <taxon>asterids</taxon>
        <taxon>campanulids</taxon>
        <taxon>Asterales</taxon>
        <taxon>Asteraceae</taxon>
        <taxon>Asteroideae</taxon>
        <taxon>Anthemideae</taxon>
        <taxon>Artemisiinae</taxon>
        <taxon>Chrysanthemum</taxon>
    </lineage>
</organism>
<feature type="region of interest" description="Disordered" evidence="1">
    <location>
        <begin position="198"/>
        <end position="234"/>
    </location>
</feature>
<dbReference type="SMART" id="SM00595">
    <property type="entry name" value="MADF"/>
    <property type="match status" value="1"/>
</dbReference>
<proteinExistence type="evidence at transcript level"/>
<dbReference type="InterPro" id="IPR044823">
    <property type="entry name" value="ASIL1/2-like"/>
</dbReference>
<accession>A0A141FQK3</accession>
<dbReference type="PANTHER" id="PTHR31307:SF49">
    <property type="entry name" value="ALCOHOL DEHYDROGENASE TRANSCRIPTION FACTOR MYB_SANT-LIKE FAMILY PROTEIN"/>
    <property type="match status" value="1"/>
</dbReference>
<evidence type="ECO:0000259" key="2">
    <source>
        <dbReference type="Pfam" id="PF13837"/>
    </source>
</evidence>
<gene>
    <name evidence="3" type="primary">TH5</name>
</gene>
<dbReference type="InterPro" id="IPR044822">
    <property type="entry name" value="Myb_DNA-bind_4"/>
</dbReference>
<evidence type="ECO:0000256" key="1">
    <source>
        <dbReference type="SAM" id="MobiDB-lite"/>
    </source>
</evidence>
<name>A0A141FQK3_CHRMO</name>
<reference evidence="3" key="1">
    <citation type="journal article" date="2016" name="Int. J. Mol. Sci.">
        <title>Transcriptome-Wide Identification and Expression Profiling Analysis of Chrysanthemum Trihelix Transcription Factors.</title>
        <authorList>
            <person name="Song A."/>
            <person name="Wu D."/>
            <person name="Fan Q."/>
            <person name="Tian C."/>
            <person name="Chen S."/>
            <person name="Guan Z."/>
            <person name="Xin J."/>
            <person name="Zhao K."/>
            <person name="Chen F."/>
        </authorList>
    </citation>
    <scope>NUCLEOTIDE SEQUENCE</scope>
</reference>
<evidence type="ECO:0000313" key="3">
    <source>
        <dbReference type="EMBL" id="ALF46660.1"/>
    </source>
</evidence>